<dbReference type="Proteomes" id="UP000198418">
    <property type="component" value="Unassembled WGS sequence"/>
</dbReference>
<protein>
    <submittedName>
        <fullName evidence="1">Uncharacterized protein</fullName>
    </submittedName>
</protein>
<evidence type="ECO:0000313" key="1">
    <source>
        <dbReference type="EMBL" id="SNB84130.1"/>
    </source>
</evidence>
<organism evidence="1 2">
    <name type="scientific">Rhodoblastus acidophilus</name>
    <name type="common">Rhodopseudomonas acidophila</name>
    <dbReference type="NCBI Taxonomy" id="1074"/>
    <lineage>
        <taxon>Bacteria</taxon>
        <taxon>Pseudomonadati</taxon>
        <taxon>Pseudomonadota</taxon>
        <taxon>Alphaproteobacteria</taxon>
        <taxon>Hyphomicrobiales</taxon>
        <taxon>Rhodoblastaceae</taxon>
        <taxon>Rhodoblastus</taxon>
    </lineage>
</organism>
<reference evidence="2" key="1">
    <citation type="submission" date="2017-06" db="EMBL/GenBank/DDBJ databases">
        <authorList>
            <person name="Varghese N."/>
            <person name="Submissions S."/>
        </authorList>
    </citation>
    <scope>NUCLEOTIDE SEQUENCE [LARGE SCALE GENOMIC DNA]</scope>
    <source>
        <strain evidence="2">DSM 137</strain>
    </source>
</reference>
<gene>
    <name evidence="1" type="ORF">SAMN06265338_1337</name>
</gene>
<name>A0A212SF01_RHOAC</name>
<sequence>MVFAKGKCTTLSVSGEKYTCKAVVYSHFKNGRTAWQVAIPDGAIMLAGGRDSQLDPTRYVLQIDTLRAGRGDGSSQPYKAQGTCTAKLSADGVYLHSLSCSATNGIEDVQIEFFGDGTPVDRKTL</sequence>
<dbReference type="AlphaFoldDB" id="A0A212SF01"/>
<dbReference type="EMBL" id="FYDG01000033">
    <property type="protein sequence ID" value="SNB84130.1"/>
    <property type="molecule type" value="Genomic_DNA"/>
</dbReference>
<keyword evidence="2" id="KW-1185">Reference proteome</keyword>
<proteinExistence type="predicted"/>
<evidence type="ECO:0000313" key="2">
    <source>
        <dbReference type="Proteomes" id="UP000198418"/>
    </source>
</evidence>
<accession>A0A212SF01</accession>